<feature type="signal peptide" evidence="1">
    <location>
        <begin position="1"/>
        <end position="26"/>
    </location>
</feature>
<reference evidence="2 3" key="1">
    <citation type="journal article" date="2016" name="Nat. Commun.">
        <title>Thousands of microbial genomes shed light on interconnected biogeochemical processes in an aquifer system.</title>
        <authorList>
            <person name="Anantharaman K."/>
            <person name="Brown C.T."/>
            <person name="Hug L.A."/>
            <person name="Sharon I."/>
            <person name="Castelle C.J."/>
            <person name="Probst A.J."/>
            <person name="Thomas B.C."/>
            <person name="Singh A."/>
            <person name="Wilkins M.J."/>
            <person name="Karaoz U."/>
            <person name="Brodie E.L."/>
            <person name="Williams K.H."/>
            <person name="Hubbard S.S."/>
            <person name="Banfield J.F."/>
        </authorList>
    </citation>
    <scope>NUCLEOTIDE SEQUENCE [LARGE SCALE GENOMIC DNA]</scope>
</reference>
<evidence type="ECO:0000313" key="2">
    <source>
        <dbReference type="EMBL" id="OGC13733.1"/>
    </source>
</evidence>
<dbReference type="AlphaFoldDB" id="A0A1F4S1Y1"/>
<evidence type="ECO:0000256" key="1">
    <source>
        <dbReference type="SAM" id="SignalP"/>
    </source>
</evidence>
<feature type="chain" id="PRO_5009514352" description="DUF4352 domain-containing protein" evidence="1">
    <location>
        <begin position="27"/>
        <end position="225"/>
    </location>
</feature>
<sequence>MKYFTIYFVLFIFSILLFAKSSFAFANIGKNNEEERVLKLEGVLLSFAYKEKASSSVDTIEMTFLVKNNSFTQEKVLDFYAFGDDIDISILKAGGVYQIQTGASYVMGYNPDANKPIPLYFIKKVSDPFELVVVFKKGVSVKDAEFILDKHVKYYIEGNDYIKKGKRLFSDFTKKGKRPFYETGLKFVLNFSSKKDKEKFIKTSKNINLIYEVYTPYWHSKSLIS</sequence>
<comment type="caution">
    <text evidence="2">The sequence shown here is derived from an EMBL/GenBank/DDBJ whole genome shotgun (WGS) entry which is preliminary data.</text>
</comment>
<protein>
    <recommendedName>
        <fullName evidence="4">DUF4352 domain-containing protein</fullName>
    </recommendedName>
</protein>
<dbReference type="EMBL" id="MEUA01000048">
    <property type="protein sequence ID" value="OGC13733.1"/>
    <property type="molecule type" value="Genomic_DNA"/>
</dbReference>
<name>A0A1F4S1Y1_UNCSA</name>
<dbReference type="Proteomes" id="UP000177905">
    <property type="component" value="Unassembled WGS sequence"/>
</dbReference>
<evidence type="ECO:0008006" key="4">
    <source>
        <dbReference type="Google" id="ProtNLM"/>
    </source>
</evidence>
<gene>
    <name evidence="2" type="ORF">A2290_07660</name>
</gene>
<evidence type="ECO:0000313" key="3">
    <source>
        <dbReference type="Proteomes" id="UP000177905"/>
    </source>
</evidence>
<keyword evidence="1" id="KW-0732">Signal</keyword>
<accession>A0A1F4S1Y1</accession>
<organism evidence="2 3">
    <name type="scientific">candidate division WOR-1 bacterium RIFOXYB2_FULL_36_35</name>
    <dbReference type="NCBI Taxonomy" id="1802578"/>
    <lineage>
        <taxon>Bacteria</taxon>
        <taxon>Bacillati</taxon>
        <taxon>Saganbacteria</taxon>
    </lineage>
</organism>
<proteinExistence type="predicted"/>